<protein>
    <submittedName>
        <fullName evidence="1">Uncharacterized protein</fullName>
    </submittedName>
</protein>
<dbReference type="Proteomes" id="UP000324222">
    <property type="component" value="Unassembled WGS sequence"/>
</dbReference>
<evidence type="ECO:0000313" key="2">
    <source>
        <dbReference type="Proteomes" id="UP000324222"/>
    </source>
</evidence>
<reference evidence="1" key="1">
    <citation type="submission" date="2019-05" db="EMBL/GenBank/DDBJ databases">
        <title>Another draft genome of Portunus trituberculatus and its Hox gene families provides insights of decapod evolution.</title>
        <authorList>
            <person name="Jeong J.-H."/>
            <person name="Song I."/>
            <person name="Kim S."/>
            <person name="Choi T."/>
            <person name="Kim D."/>
            <person name="Ryu S."/>
            <person name="Kim W."/>
        </authorList>
    </citation>
    <scope>NUCLEOTIDE SEQUENCE [LARGE SCALE GENOMIC DNA]</scope>
    <source>
        <tissue evidence="1">Muscle</tissue>
    </source>
</reference>
<evidence type="ECO:0000313" key="1">
    <source>
        <dbReference type="EMBL" id="MPC53478.1"/>
    </source>
</evidence>
<comment type="caution">
    <text evidence="1">The sequence shown here is derived from an EMBL/GenBank/DDBJ whole genome shotgun (WGS) entry which is preliminary data.</text>
</comment>
<keyword evidence="2" id="KW-1185">Reference proteome</keyword>
<name>A0A5B7G8N4_PORTR</name>
<organism evidence="1 2">
    <name type="scientific">Portunus trituberculatus</name>
    <name type="common">Swimming crab</name>
    <name type="synonym">Neptunus trituberculatus</name>
    <dbReference type="NCBI Taxonomy" id="210409"/>
    <lineage>
        <taxon>Eukaryota</taxon>
        <taxon>Metazoa</taxon>
        <taxon>Ecdysozoa</taxon>
        <taxon>Arthropoda</taxon>
        <taxon>Crustacea</taxon>
        <taxon>Multicrustacea</taxon>
        <taxon>Malacostraca</taxon>
        <taxon>Eumalacostraca</taxon>
        <taxon>Eucarida</taxon>
        <taxon>Decapoda</taxon>
        <taxon>Pleocyemata</taxon>
        <taxon>Brachyura</taxon>
        <taxon>Eubrachyura</taxon>
        <taxon>Portunoidea</taxon>
        <taxon>Portunidae</taxon>
        <taxon>Portuninae</taxon>
        <taxon>Portunus</taxon>
    </lineage>
</organism>
<dbReference type="EMBL" id="VSRR010011653">
    <property type="protein sequence ID" value="MPC53478.1"/>
    <property type="molecule type" value="Genomic_DNA"/>
</dbReference>
<accession>A0A5B7G8N4</accession>
<gene>
    <name evidence="1" type="ORF">E2C01_047372</name>
</gene>
<sequence>MWDPDIPHHTKAVFLEAWYDGGVGLLHTPTPQNVGRNVEPKTHPHNHIGIEENYYFLVVTLPGLLSEAQNETHSSDMVPRNR</sequence>
<proteinExistence type="predicted"/>
<dbReference type="AlphaFoldDB" id="A0A5B7G8N4"/>